<organism evidence="1 2">
    <name type="scientific">Burkholderia singularis</name>
    <dbReference type="NCBI Taxonomy" id="1503053"/>
    <lineage>
        <taxon>Bacteria</taxon>
        <taxon>Pseudomonadati</taxon>
        <taxon>Pseudomonadota</taxon>
        <taxon>Betaproteobacteria</taxon>
        <taxon>Burkholderiales</taxon>
        <taxon>Burkholderiaceae</taxon>
        <taxon>Burkholderia</taxon>
        <taxon>pseudomallei group</taxon>
    </lineage>
</organism>
<name>A0A238H6J8_9BURK</name>
<dbReference type="EMBL" id="FXAN01000065">
    <property type="protein sequence ID" value="SMG00989.1"/>
    <property type="molecule type" value="Genomic_DNA"/>
</dbReference>
<reference evidence="1 2" key="1">
    <citation type="submission" date="2017-04" db="EMBL/GenBank/DDBJ databases">
        <authorList>
            <person name="Afonso C.L."/>
            <person name="Miller P.J."/>
            <person name="Scott M.A."/>
            <person name="Spackman E."/>
            <person name="Goraichik I."/>
            <person name="Dimitrov K.M."/>
            <person name="Suarez D.L."/>
            <person name="Swayne D.E."/>
        </authorList>
    </citation>
    <scope>NUCLEOTIDE SEQUENCE [LARGE SCALE GENOMIC DNA]</scope>
    <source>
        <strain evidence="1">LMG 28154</strain>
    </source>
</reference>
<accession>A0A238H6J8</accession>
<evidence type="ECO:0000313" key="2">
    <source>
        <dbReference type="Proteomes" id="UP000198460"/>
    </source>
</evidence>
<dbReference type="Proteomes" id="UP000198460">
    <property type="component" value="Unassembled WGS sequence"/>
</dbReference>
<protein>
    <submittedName>
        <fullName evidence="1">Uncharacterized protein</fullName>
    </submittedName>
</protein>
<proteinExistence type="predicted"/>
<sequence>MRQHCAHIRVWIWHVAILRLNRQNHQKTNHSSMTRLIS</sequence>
<evidence type="ECO:0000313" key="1">
    <source>
        <dbReference type="EMBL" id="SMG00989.1"/>
    </source>
</evidence>
<dbReference type="AlphaFoldDB" id="A0A238H6J8"/>
<gene>
    <name evidence="1" type="ORF">BSIN_3974</name>
</gene>